<dbReference type="InterPro" id="IPR043502">
    <property type="entry name" value="DNA/RNA_pol_sf"/>
</dbReference>
<dbReference type="InterPro" id="IPR041577">
    <property type="entry name" value="RT_RNaseH_2"/>
</dbReference>
<keyword evidence="3" id="KW-1185">Reference proteome</keyword>
<dbReference type="Proteomes" id="UP000325315">
    <property type="component" value="Unassembled WGS sequence"/>
</dbReference>
<dbReference type="AlphaFoldDB" id="A0A5B6WN86"/>
<feature type="domain" description="Reverse transcriptase/retrotransposon-derived protein RNase H-like" evidence="1">
    <location>
        <begin position="18"/>
        <end position="77"/>
    </location>
</feature>
<evidence type="ECO:0000313" key="2">
    <source>
        <dbReference type="EMBL" id="KAA3483220.1"/>
    </source>
</evidence>
<evidence type="ECO:0000313" key="3">
    <source>
        <dbReference type="Proteomes" id="UP000325315"/>
    </source>
</evidence>
<reference evidence="2" key="1">
    <citation type="submission" date="2019-08" db="EMBL/GenBank/DDBJ databases">
        <authorList>
            <person name="Liu F."/>
        </authorList>
    </citation>
    <scope>NUCLEOTIDE SEQUENCE [LARGE SCALE GENOMIC DNA]</scope>
    <source>
        <strain evidence="2">PA1801</strain>
        <tissue evidence="2">Leaf</tissue>
    </source>
</reference>
<comment type="caution">
    <text evidence="2">The sequence shown here is derived from an EMBL/GenBank/DDBJ whole genome shotgun (WGS) entry which is preliminary data.</text>
</comment>
<dbReference type="Gene3D" id="3.30.70.270">
    <property type="match status" value="1"/>
</dbReference>
<name>A0A5B6WN86_9ROSI</name>
<proteinExistence type="predicted"/>
<dbReference type="EMBL" id="SMMG02000002">
    <property type="protein sequence ID" value="KAA3483220.1"/>
    <property type="molecule type" value="Genomic_DNA"/>
</dbReference>
<dbReference type="SUPFAM" id="SSF56672">
    <property type="entry name" value="DNA/RNA polymerases"/>
    <property type="match status" value="1"/>
</dbReference>
<organism evidence="2 3">
    <name type="scientific">Gossypium australe</name>
    <dbReference type="NCBI Taxonomy" id="47621"/>
    <lineage>
        <taxon>Eukaryota</taxon>
        <taxon>Viridiplantae</taxon>
        <taxon>Streptophyta</taxon>
        <taxon>Embryophyta</taxon>
        <taxon>Tracheophyta</taxon>
        <taxon>Spermatophyta</taxon>
        <taxon>Magnoliopsida</taxon>
        <taxon>eudicotyledons</taxon>
        <taxon>Gunneridae</taxon>
        <taxon>Pentapetalae</taxon>
        <taxon>rosids</taxon>
        <taxon>malvids</taxon>
        <taxon>Malvales</taxon>
        <taxon>Malvaceae</taxon>
        <taxon>Malvoideae</taxon>
        <taxon>Gossypium</taxon>
    </lineage>
</organism>
<accession>A0A5B6WN86</accession>
<dbReference type="OrthoDB" id="1938451at2759"/>
<dbReference type="Pfam" id="PF17919">
    <property type="entry name" value="RT_RNaseH_2"/>
    <property type="match status" value="1"/>
</dbReference>
<evidence type="ECO:0000259" key="1">
    <source>
        <dbReference type="Pfam" id="PF17919"/>
    </source>
</evidence>
<dbReference type="PANTHER" id="PTHR48475:SF2">
    <property type="entry name" value="RIBONUCLEASE H"/>
    <property type="match status" value="1"/>
</dbReference>
<sequence length="184" mass="20856">MTDKCLPFFKAFRASFSWTEECQAAFKELKLYLTSPPLLKSPQVGETLYLYLAASEDTVAVVLVKLEGVHQFKVYFVIKVFQNGRKLRPYFQAHSVVVVTNQPMKEVLSKVDTSGRVTKWSIELVEYGIDFTLRIAIKVHAPTDFIVEFSFERTVDVAVYINGFTTKTRSGVGALIIDLSGNEW</sequence>
<protein>
    <submittedName>
        <fullName evidence="2">Protein SRG1</fullName>
    </submittedName>
</protein>
<dbReference type="PANTHER" id="PTHR48475">
    <property type="entry name" value="RIBONUCLEASE H"/>
    <property type="match status" value="1"/>
</dbReference>
<dbReference type="InterPro" id="IPR043128">
    <property type="entry name" value="Rev_trsase/Diguanyl_cyclase"/>
</dbReference>
<gene>
    <name evidence="2" type="ORF">EPI10_005411</name>
</gene>